<evidence type="ECO:0000256" key="1">
    <source>
        <dbReference type="ARBA" id="ARBA00010357"/>
    </source>
</evidence>
<evidence type="ECO:0000313" key="3">
    <source>
        <dbReference type="EMBL" id="QCW07487.1"/>
    </source>
</evidence>
<evidence type="ECO:0000313" key="4">
    <source>
        <dbReference type="Proteomes" id="UP000157591"/>
    </source>
</evidence>
<comment type="similarity">
    <text evidence="1">Belongs to the poxviridae A49 protein family.</text>
</comment>
<dbReference type="Proteomes" id="UP000317975">
    <property type="component" value="Segment"/>
</dbReference>
<name>A0A0K1LDF9_9POXV</name>
<reference evidence="2" key="2">
    <citation type="submission" date="2015-02" db="EMBL/GenBank/DDBJ databases">
        <authorList>
            <person name="Chooi Y.-H."/>
        </authorList>
    </citation>
    <scope>NUCLEOTIDE SEQUENCE</scope>
    <source>
        <strain evidence="2">0408151v</strain>
    </source>
</reference>
<dbReference type="EMBL" id="MK910851">
    <property type="protein sequence ID" value="QCW07487.1"/>
    <property type="molecule type" value="Genomic_DNA"/>
</dbReference>
<dbReference type="EMBL" id="KP768318">
    <property type="protein sequence ID" value="AKU40541.1"/>
    <property type="molecule type" value="Genomic_DNA"/>
</dbReference>
<dbReference type="InterPro" id="IPR009473">
    <property type="entry name" value="Orthopox_A49"/>
</dbReference>
<evidence type="ECO:0000313" key="2">
    <source>
        <dbReference type="EMBL" id="AKU40541.1"/>
    </source>
</evidence>
<dbReference type="Pfam" id="PF06489">
    <property type="entry name" value="Orthopox_A49R"/>
    <property type="match status" value="1"/>
</dbReference>
<reference evidence="4" key="1">
    <citation type="submission" date="2015-02" db="EMBL/GenBank/DDBJ databases">
        <title>Draft genome sequence for camelpox virus strain 0408151v.</title>
        <authorList>
            <person name="Knight B.M."/>
            <person name="Bortzner J."/>
            <person name="Roberts D."/>
            <person name="Lin D."/>
            <person name="Hari K."/>
            <person name="Winegar R.A."/>
        </authorList>
    </citation>
    <scope>NUCLEOTIDE SEQUENCE [LARGE SCALE GENOMIC DNA]</scope>
</reference>
<reference evidence="3 5" key="3">
    <citation type="submission" date="2019-05" db="EMBL/GenBank/DDBJ databases">
        <title>The genome sequence of the first Camelpox virus case diagnosed in Israel.</title>
        <authorList>
            <person name="Israeli O."/>
            <person name="Cohen-Gihon I."/>
            <person name="Shifman O."/>
            <person name="Paran N."/>
            <person name="Melamed S."/>
            <person name="Laskar-Levy O."/>
            <person name="Zvi A."/>
            <person name="Beth-Din A."/>
        </authorList>
    </citation>
    <scope>NUCLEOTIDE SEQUENCE [LARGE SCALE GENOMIC DNA]</scope>
    <source>
        <strain evidence="3 5">Negev2016</strain>
    </source>
</reference>
<evidence type="ECO:0000313" key="5">
    <source>
        <dbReference type="Proteomes" id="UP000317975"/>
    </source>
</evidence>
<gene>
    <name evidence="3" type="ORF">FGHELIBC_00186</name>
    <name evidence="2" type="ORF">TT95_00183</name>
</gene>
<sequence length="38" mass="4607">MSFYKDNLENIVDAIITLKYIMNNPDLKLRMWKYSVPE</sequence>
<accession>A0A0K1LDF9</accession>
<organism evidence="2 4">
    <name type="scientific">Camelpox virus</name>
    <dbReference type="NCBI Taxonomy" id="28873"/>
    <lineage>
        <taxon>Viruses</taxon>
        <taxon>Varidnaviria</taxon>
        <taxon>Bamfordvirae</taxon>
        <taxon>Nucleocytoviricota</taxon>
        <taxon>Pokkesviricetes</taxon>
        <taxon>Chitovirales</taxon>
        <taxon>Poxviridae</taxon>
        <taxon>Chordopoxvirinae</taxon>
        <taxon>Orthopoxvirus</taxon>
        <taxon>Orthopoxvirus camelpox</taxon>
    </lineage>
</organism>
<dbReference type="Proteomes" id="UP000157591">
    <property type="component" value="Segment"/>
</dbReference>
<proteinExistence type="inferred from homology"/>
<protein>
    <submittedName>
        <fullName evidence="2">Uncharacterized protein</fullName>
    </submittedName>
</protein>